<evidence type="ECO:0000256" key="1">
    <source>
        <dbReference type="SAM" id="MobiDB-lite"/>
    </source>
</evidence>
<reference evidence="2" key="1">
    <citation type="submission" date="2022-11" db="EMBL/GenBank/DDBJ databases">
        <title>Centuries of genome instability and evolution in soft-shell clam transmissible cancer (bioRxiv).</title>
        <authorList>
            <person name="Hart S.F.M."/>
            <person name="Yonemitsu M.A."/>
            <person name="Giersch R.M."/>
            <person name="Beal B.F."/>
            <person name="Arriagada G."/>
            <person name="Davis B.W."/>
            <person name="Ostrander E.A."/>
            <person name="Goff S.P."/>
            <person name="Metzger M.J."/>
        </authorList>
    </citation>
    <scope>NUCLEOTIDE SEQUENCE</scope>
    <source>
        <strain evidence="2">MELC-2E11</strain>
        <tissue evidence="2">Siphon/mantle</tissue>
    </source>
</reference>
<dbReference type="PANTHER" id="PTHR22168">
    <property type="entry name" value="TMEM26 PROTEIN"/>
    <property type="match status" value="1"/>
</dbReference>
<organism evidence="2 3">
    <name type="scientific">Mya arenaria</name>
    <name type="common">Soft-shell clam</name>
    <dbReference type="NCBI Taxonomy" id="6604"/>
    <lineage>
        <taxon>Eukaryota</taxon>
        <taxon>Metazoa</taxon>
        <taxon>Spiralia</taxon>
        <taxon>Lophotrochozoa</taxon>
        <taxon>Mollusca</taxon>
        <taxon>Bivalvia</taxon>
        <taxon>Autobranchia</taxon>
        <taxon>Heteroconchia</taxon>
        <taxon>Euheterodonta</taxon>
        <taxon>Imparidentia</taxon>
        <taxon>Neoheterodontei</taxon>
        <taxon>Myida</taxon>
        <taxon>Myoidea</taxon>
        <taxon>Myidae</taxon>
        <taxon>Mya</taxon>
    </lineage>
</organism>
<sequence length="353" mass="38873">MSIEKDGIPQDLLDPSEEAEIHYYDAEGSLDSSTAKKRKKKKTKRHRKDAILELVNEVENIRTFTVGPGKSIVGELPDINIKNNDTRKKTDTKLEEASGLESIGIEAPGIPTVSTGLPDLTQENNDISKRIAESHPIVKNEREEQTKTKYIETDGGQSLDVERGDGKDRNQDKGLSVVQKGATIEGVQDSIANTILSVEDSTWIVVIQELMIYVLLCVVWLLDNVPHDLLSQQLIAFLASASDIMELYALFDESAVQKDFTVTCVVLGVWTDATLCTPSAVDDSVVSAPSTTTPLPTKQSSSSLAAPNKPTASRNNARNFKSTWLQTYPFVRFDTTLQLLFCKAYERAGRANV</sequence>
<evidence type="ECO:0000313" key="3">
    <source>
        <dbReference type="Proteomes" id="UP001164746"/>
    </source>
</evidence>
<feature type="compositionally biased region" description="Basic and acidic residues" evidence="1">
    <location>
        <begin position="160"/>
        <end position="172"/>
    </location>
</feature>
<name>A0ABY7DGR4_MYAAR</name>
<keyword evidence="3" id="KW-1185">Reference proteome</keyword>
<feature type="region of interest" description="Disordered" evidence="1">
    <location>
        <begin position="140"/>
        <end position="173"/>
    </location>
</feature>
<feature type="compositionally biased region" description="Low complexity" evidence="1">
    <location>
        <begin position="284"/>
        <end position="294"/>
    </location>
</feature>
<feature type="compositionally biased region" description="Basic and acidic residues" evidence="1">
    <location>
        <begin position="140"/>
        <end position="152"/>
    </location>
</feature>
<accession>A0ABY7DGR4</accession>
<feature type="region of interest" description="Disordered" evidence="1">
    <location>
        <begin position="284"/>
        <end position="315"/>
    </location>
</feature>
<proteinExistence type="predicted"/>
<dbReference type="Proteomes" id="UP001164746">
    <property type="component" value="Chromosome 2"/>
</dbReference>
<feature type="compositionally biased region" description="Polar residues" evidence="1">
    <location>
        <begin position="295"/>
        <end position="315"/>
    </location>
</feature>
<gene>
    <name evidence="2" type="ORF">MAR_028570</name>
</gene>
<dbReference type="Pfam" id="PF09772">
    <property type="entry name" value="Tmem26"/>
    <property type="match status" value="1"/>
</dbReference>
<dbReference type="InterPro" id="IPR019169">
    <property type="entry name" value="Transmembrane_26"/>
</dbReference>
<dbReference type="PANTHER" id="PTHR22168:SF3">
    <property type="entry name" value="TRANSMEMBRANE PROTEIN 26"/>
    <property type="match status" value="1"/>
</dbReference>
<evidence type="ECO:0000313" key="2">
    <source>
        <dbReference type="EMBL" id="WAQ95880.1"/>
    </source>
</evidence>
<protein>
    <submittedName>
        <fullName evidence="2">Uncharacterized protein</fullName>
    </submittedName>
</protein>
<dbReference type="EMBL" id="CP111013">
    <property type="protein sequence ID" value="WAQ95880.1"/>
    <property type="molecule type" value="Genomic_DNA"/>
</dbReference>